<proteinExistence type="predicted"/>
<evidence type="ECO:0000313" key="1">
    <source>
        <dbReference type="EMBL" id="KAL2334323.1"/>
    </source>
</evidence>
<dbReference type="EMBL" id="JBGMDY010000005">
    <property type="protein sequence ID" value="KAL2334323.1"/>
    <property type="molecule type" value="Genomic_DNA"/>
</dbReference>
<reference evidence="1 2" key="1">
    <citation type="submission" date="2024-08" db="EMBL/GenBank/DDBJ databases">
        <title>Insights into the chromosomal genome structure of Flemingia macrophylla.</title>
        <authorList>
            <person name="Ding Y."/>
            <person name="Zhao Y."/>
            <person name="Bi W."/>
            <person name="Wu M."/>
            <person name="Zhao G."/>
            <person name="Gong Y."/>
            <person name="Li W."/>
            <person name="Zhang P."/>
        </authorList>
    </citation>
    <scope>NUCLEOTIDE SEQUENCE [LARGE SCALE GENOMIC DNA]</scope>
    <source>
        <strain evidence="1">DYQJB</strain>
        <tissue evidence="1">Leaf</tissue>
    </source>
</reference>
<keyword evidence="2" id="KW-1185">Reference proteome</keyword>
<name>A0ABD1MFQ8_9FABA</name>
<dbReference type="AlphaFoldDB" id="A0ABD1MFQ8"/>
<protein>
    <submittedName>
        <fullName evidence="1">Uncharacterized protein</fullName>
    </submittedName>
</protein>
<sequence>MNASEDPMLDYDATPEHRMGSCFCKMLYKSPLVWKKMQELVEVSYPSQGPATEICVDAKKNCINDGVLGVIFLIDNFNTELNMDLMYIKEPHKGITKARGDVMLNLVIQLCGNKYHVS</sequence>
<organism evidence="1 2">
    <name type="scientific">Flemingia macrophylla</name>
    <dbReference type="NCBI Taxonomy" id="520843"/>
    <lineage>
        <taxon>Eukaryota</taxon>
        <taxon>Viridiplantae</taxon>
        <taxon>Streptophyta</taxon>
        <taxon>Embryophyta</taxon>
        <taxon>Tracheophyta</taxon>
        <taxon>Spermatophyta</taxon>
        <taxon>Magnoliopsida</taxon>
        <taxon>eudicotyledons</taxon>
        <taxon>Gunneridae</taxon>
        <taxon>Pentapetalae</taxon>
        <taxon>rosids</taxon>
        <taxon>fabids</taxon>
        <taxon>Fabales</taxon>
        <taxon>Fabaceae</taxon>
        <taxon>Papilionoideae</taxon>
        <taxon>50 kb inversion clade</taxon>
        <taxon>NPAAA clade</taxon>
        <taxon>indigoferoid/millettioid clade</taxon>
        <taxon>Phaseoleae</taxon>
        <taxon>Flemingia</taxon>
    </lineage>
</organism>
<comment type="caution">
    <text evidence="1">The sequence shown here is derived from an EMBL/GenBank/DDBJ whole genome shotgun (WGS) entry which is preliminary data.</text>
</comment>
<gene>
    <name evidence="1" type="ORF">Fmac_015536</name>
</gene>
<accession>A0ABD1MFQ8</accession>
<evidence type="ECO:0000313" key="2">
    <source>
        <dbReference type="Proteomes" id="UP001603857"/>
    </source>
</evidence>
<dbReference type="Proteomes" id="UP001603857">
    <property type="component" value="Unassembled WGS sequence"/>
</dbReference>